<evidence type="ECO:0000259" key="3">
    <source>
        <dbReference type="Pfam" id="PF01113"/>
    </source>
</evidence>
<feature type="non-terminal residue" evidence="4">
    <location>
        <position position="121"/>
    </location>
</feature>
<feature type="domain" description="Dihydrodipicolinate reductase N-terminal" evidence="3">
    <location>
        <begin position="5"/>
        <end position="120"/>
    </location>
</feature>
<name>A0A538SVJ2_UNCEI</name>
<dbReference type="InterPro" id="IPR000846">
    <property type="entry name" value="DapB_N"/>
</dbReference>
<protein>
    <recommendedName>
        <fullName evidence="3">Dihydrodipicolinate reductase N-terminal domain-containing protein</fullName>
    </recommendedName>
</protein>
<dbReference type="EMBL" id="VBOV01000261">
    <property type="protein sequence ID" value="TMQ55399.1"/>
    <property type="molecule type" value="Genomic_DNA"/>
</dbReference>
<evidence type="ECO:0000313" key="5">
    <source>
        <dbReference type="Proteomes" id="UP000320913"/>
    </source>
</evidence>
<dbReference type="InterPro" id="IPR036291">
    <property type="entry name" value="NAD(P)-bd_dom_sf"/>
</dbReference>
<dbReference type="AlphaFoldDB" id="A0A538SVJ2"/>
<evidence type="ECO:0000256" key="1">
    <source>
        <dbReference type="ARBA" id="ARBA00022857"/>
    </source>
</evidence>
<proteinExistence type="predicted"/>
<evidence type="ECO:0000256" key="2">
    <source>
        <dbReference type="ARBA" id="ARBA00023002"/>
    </source>
</evidence>
<dbReference type="Gene3D" id="3.40.50.720">
    <property type="entry name" value="NAD(P)-binding Rossmann-like Domain"/>
    <property type="match status" value="1"/>
</dbReference>
<dbReference type="CDD" id="cd02274">
    <property type="entry name" value="DHDPR_N"/>
    <property type="match status" value="1"/>
</dbReference>
<keyword evidence="2" id="KW-0560">Oxidoreductase</keyword>
<organism evidence="4 5">
    <name type="scientific">Eiseniibacteriota bacterium</name>
    <dbReference type="NCBI Taxonomy" id="2212470"/>
    <lineage>
        <taxon>Bacteria</taxon>
        <taxon>Candidatus Eiseniibacteriota</taxon>
    </lineage>
</organism>
<sequence>MSRTRILLYGATGRMGRAIRAALPEFPDVELSLCVARGRDEQGAGSGSWMTPDQLLAKGSDLSPEIVVIDVSLAAGTARLLDWLEQAPRPLVSATTGLADSEEARIGALASRAPVLRARNL</sequence>
<keyword evidence="1" id="KW-0521">NADP</keyword>
<dbReference type="GO" id="GO:0009089">
    <property type="term" value="P:lysine biosynthetic process via diaminopimelate"/>
    <property type="evidence" value="ECO:0007669"/>
    <property type="project" value="InterPro"/>
</dbReference>
<dbReference type="SUPFAM" id="SSF51735">
    <property type="entry name" value="NAD(P)-binding Rossmann-fold domains"/>
    <property type="match status" value="1"/>
</dbReference>
<dbReference type="GO" id="GO:0008839">
    <property type="term" value="F:4-hydroxy-tetrahydrodipicolinate reductase"/>
    <property type="evidence" value="ECO:0007669"/>
    <property type="project" value="InterPro"/>
</dbReference>
<dbReference type="Proteomes" id="UP000320913">
    <property type="component" value="Unassembled WGS sequence"/>
</dbReference>
<accession>A0A538SVJ2</accession>
<reference evidence="4 5" key="1">
    <citation type="journal article" date="2019" name="Nat. Microbiol.">
        <title>Mediterranean grassland soil C-N compound turnover is dependent on rainfall and depth, and is mediated by genomically divergent microorganisms.</title>
        <authorList>
            <person name="Diamond S."/>
            <person name="Andeer P.F."/>
            <person name="Li Z."/>
            <person name="Crits-Christoph A."/>
            <person name="Burstein D."/>
            <person name="Anantharaman K."/>
            <person name="Lane K.R."/>
            <person name="Thomas B.C."/>
            <person name="Pan C."/>
            <person name="Northen T.R."/>
            <person name="Banfield J.F."/>
        </authorList>
    </citation>
    <scope>NUCLEOTIDE SEQUENCE [LARGE SCALE GENOMIC DNA]</scope>
    <source>
        <strain evidence="4">WS_5</strain>
    </source>
</reference>
<gene>
    <name evidence="4" type="ORF">E6K75_09475</name>
</gene>
<evidence type="ECO:0000313" key="4">
    <source>
        <dbReference type="EMBL" id="TMQ55399.1"/>
    </source>
</evidence>
<comment type="caution">
    <text evidence="4">The sequence shown here is derived from an EMBL/GenBank/DDBJ whole genome shotgun (WGS) entry which is preliminary data.</text>
</comment>
<dbReference type="Pfam" id="PF01113">
    <property type="entry name" value="DapB_N"/>
    <property type="match status" value="1"/>
</dbReference>